<accession>A0A8S3IAC1</accession>
<comment type="caution">
    <text evidence="1">The sequence shown here is derived from an EMBL/GenBank/DDBJ whole genome shotgun (WGS) entry which is preliminary data.</text>
</comment>
<dbReference type="InterPro" id="IPR036322">
    <property type="entry name" value="WD40_repeat_dom_sf"/>
</dbReference>
<dbReference type="SUPFAM" id="SSF50978">
    <property type="entry name" value="WD40 repeat-like"/>
    <property type="match status" value="1"/>
</dbReference>
<protein>
    <submittedName>
        <fullName evidence="1">Uncharacterized protein</fullName>
    </submittedName>
</protein>
<organism evidence="1 2">
    <name type="scientific">Rotaria magnacalcarata</name>
    <dbReference type="NCBI Taxonomy" id="392030"/>
    <lineage>
        <taxon>Eukaryota</taxon>
        <taxon>Metazoa</taxon>
        <taxon>Spiralia</taxon>
        <taxon>Gnathifera</taxon>
        <taxon>Rotifera</taxon>
        <taxon>Eurotatoria</taxon>
        <taxon>Bdelloidea</taxon>
        <taxon>Philodinida</taxon>
        <taxon>Philodinidae</taxon>
        <taxon>Rotaria</taxon>
    </lineage>
</organism>
<feature type="non-terminal residue" evidence="1">
    <location>
        <position position="125"/>
    </location>
</feature>
<evidence type="ECO:0000313" key="2">
    <source>
        <dbReference type="Proteomes" id="UP000676336"/>
    </source>
</evidence>
<feature type="non-terminal residue" evidence="1">
    <location>
        <position position="1"/>
    </location>
</feature>
<dbReference type="EMBL" id="CAJOBI010328663">
    <property type="protein sequence ID" value="CAF5195365.1"/>
    <property type="molecule type" value="Genomic_DNA"/>
</dbReference>
<reference evidence="1" key="1">
    <citation type="submission" date="2021-02" db="EMBL/GenBank/DDBJ databases">
        <authorList>
            <person name="Nowell W R."/>
        </authorList>
    </citation>
    <scope>NUCLEOTIDE SEQUENCE</scope>
</reference>
<dbReference type="AlphaFoldDB" id="A0A8S3IAC1"/>
<evidence type="ECO:0000313" key="1">
    <source>
        <dbReference type="EMBL" id="CAF5195365.1"/>
    </source>
</evidence>
<name>A0A8S3IAC1_9BILA</name>
<gene>
    <name evidence="1" type="ORF">SMN809_LOCUS73787</name>
</gene>
<sequence length="125" mass="13806">ASLDMALNDLSICTQIRKEGALKPLSVETRNVLTRRLSPSINETGSHAVRCLVCTEHPENGRSSLWCAYGSKLKVYNSITWVCDPTDILFPSLITCMCVDSRNKMWVGCIDGQLFVVDTVTHVCG</sequence>
<proteinExistence type="predicted"/>
<dbReference type="Proteomes" id="UP000676336">
    <property type="component" value="Unassembled WGS sequence"/>
</dbReference>